<accession>A0ABT7GXP6</accession>
<organism evidence="2 3">
    <name type="scientific">Streptomyces katrae</name>
    <dbReference type="NCBI Taxonomy" id="68223"/>
    <lineage>
        <taxon>Bacteria</taxon>
        <taxon>Bacillati</taxon>
        <taxon>Actinomycetota</taxon>
        <taxon>Actinomycetes</taxon>
        <taxon>Kitasatosporales</taxon>
        <taxon>Streptomycetaceae</taxon>
        <taxon>Streptomyces</taxon>
    </lineage>
</organism>
<proteinExistence type="predicted"/>
<dbReference type="EMBL" id="JASITI010000029">
    <property type="protein sequence ID" value="MDK9498392.1"/>
    <property type="molecule type" value="Genomic_DNA"/>
</dbReference>
<protein>
    <submittedName>
        <fullName evidence="2">Uncharacterized protein</fullName>
    </submittedName>
</protein>
<sequence>MARNPAPFALACTPDHPTRTTVPLGPGLHGGFGATVTASSPSMRRGATVVQPE</sequence>
<reference evidence="2 3" key="1">
    <citation type="submission" date="2023-05" db="EMBL/GenBank/DDBJ databases">
        <title>Sequencing and Assembly of Streptomyces sp. NP73.</title>
        <authorList>
            <person name="Konwar A.N."/>
            <person name="Saikia K."/>
            <person name="Thakur D."/>
        </authorList>
    </citation>
    <scope>NUCLEOTIDE SEQUENCE [LARGE SCALE GENOMIC DNA]</scope>
    <source>
        <strain evidence="2 3">NP73</strain>
    </source>
</reference>
<evidence type="ECO:0000256" key="1">
    <source>
        <dbReference type="SAM" id="MobiDB-lite"/>
    </source>
</evidence>
<evidence type="ECO:0000313" key="3">
    <source>
        <dbReference type="Proteomes" id="UP001223390"/>
    </source>
</evidence>
<dbReference type="RefSeq" id="WP_285344133.1">
    <property type="nucleotide sequence ID" value="NZ_JASITI010000029.1"/>
</dbReference>
<name>A0ABT7GXP6_9ACTN</name>
<gene>
    <name evidence="2" type="ORF">QEZ40_003348</name>
</gene>
<dbReference type="Proteomes" id="UP001223390">
    <property type="component" value="Unassembled WGS sequence"/>
</dbReference>
<evidence type="ECO:0000313" key="2">
    <source>
        <dbReference type="EMBL" id="MDK9498392.1"/>
    </source>
</evidence>
<comment type="caution">
    <text evidence="2">The sequence shown here is derived from an EMBL/GenBank/DDBJ whole genome shotgun (WGS) entry which is preliminary data.</text>
</comment>
<keyword evidence="3" id="KW-1185">Reference proteome</keyword>
<feature type="region of interest" description="Disordered" evidence="1">
    <location>
        <begin position="34"/>
        <end position="53"/>
    </location>
</feature>